<name>A0A4D9EWG6_9SAUR</name>
<evidence type="ECO:0000313" key="3">
    <source>
        <dbReference type="Proteomes" id="UP000297703"/>
    </source>
</evidence>
<reference evidence="2 3" key="2">
    <citation type="submission" date="2019-04" db="EMBL/GenBank/DDBJ databases">
        <title>The genome sequence of big-headed turtle.</title>
        <authorList>
            <person name="Gong S."/>
        </authorList>
    </citation>
    <scope>NUCLEOTIDE SEQUENCE [LARGE SCALE GENOMIC DNA]</scope>
    <source>
        <strain evidence="2">DO16091913</strain>
        <tissue evidence="2">Muscle</tissue>
    </source>
</reference>
<keyword evidence="3" id="KW-1185">Reference proteome</keyword>
<evidence type="ECO:0000256" key="1">
    <source>
        <dbReference type="SAM" id="MobiDB-lite"/>
    </source>
</evidence>
<proteinExistence type="predicted"/>
<dbReference type="Proteomes" id="UP000297703">
    <property type="component" value="Unassembled WGS sequence"/>
</dbReference>
<organism evidence="2 3">
    <name type="scientific">Platysternon megacephalum</name>
    <name type="common">big-headed turtle</name>
    <dbReference type="NCBI Taxonomy" id="55544"/>
    <lineage>
        <taxon>Eukaryota</taxon>
        <taxon>Metazoa</taxon>
        <taxon>Chordata</taxon>
        <taxon>Craniata</taxon>
        <taxon>Vertebrata</taxon>
        <taxon>Euteleostomi</taxon>
        <taxon>Archelosauria</taxon>
        <taxon>Testudinata</taxon>
        <taxon>Testudines</taxon>
        <taxon>Cryptodira</taxon>
        <taxon>Durocryptodira</taxon>
        <taxon>Testudinoidea</taxon>
        <taxon>Platysternidae</taxon>
        <taxon>Platysternon</taxon>
    </lineage>
</organism>
<evidence type="ECO:0000313" key="2">
    <source>
        <dbReference type="EMBL" id="TFK11462.1"/>
    </source>
</evidence>
<feature type="region of interest" description="Disordered" evidence="1">
    <location>
        <begin position="141"/>
        <end position="162"/>
    </location>
</feature>
<dbReference type="AlphaFoldDB" id="A0A4D9EWG6"/>
<gene>
    <name evidence="2" type="ORF">DR999_PMT05346</name>
</gene>
<dbReference type="EMBL" id="QXTE01000032">
    <property type="protein sequence ID" value="TFK11462.1"/>
    <property type="molecule type" value="Genomic_DNA"/>
</dbReference>
<reference evidence="2 3" key="1">
    <citation type="submission" date="2019-04" db="EMBL/GenBank/DDBJ databases">
        <title>Draft genome of the big-headed turtle Platysternon megacephalum.</title>
        <authorList>
            <person name="Gong S."/>
        </authorList>
    </citation>
    <scope>NUCLEOTIDE SEQUENCE [LARGE SCALE GENOMIC DNA]</scope>
    <source>
        <strain evidence="2">DO16091913</strain>
        <tissue evidence="2">Muscle</tissue>
    </source>
</reference>
<protein>
    <submittedName>
        <fullName evidence="2">Casein kinase I isoform alpha</fullName>
    </submittedName>
</protein>
<dbReference type="GO" id="GO:0016301">
    <property type="term" value="F:kinase activity"/>
    <property type="evidence" value="ECO:0007669"/>
    <property type="project" value="UniProtKB-KW"/>
</dbReference>
<keyword evidence="2" id="KW-0808">Transferase</keyword>
<sequence>MQAELKTPVPCCKGRGGRAGCAFIPRQRERGSGVICSEYRALVPTPTVSPACRGRGGADWGGRSCPRSAARLEEGGWGGRPQTPSGLETSKPRCRRPVKPDAAEPSVENELRFPVMLPSLPPWLERSFHPLWAGAVIPPSTHSLVPPSTPEVWGVSQAPSAR</sequence>
<comment type="caution">
    <text evidence="2">The sequence shown here is derived from an EMBL/GenBank/DDBJ whole genome shotgun (WGS) entry which is preliminary data.</text>
</comment>
<accession>A0A4D9EWG6</accession>
<keyword evidence="2" id="KW-0418">Kinase</keyword>
<feature type="region of interest" description="Disordered" evidence="1">
    <location>
        <begin position="54"/>
        <end position="108"/>
    </location>
</feature>